<dbReference type="AlphaFoldDB" id="A0A450VJ01"/>
<evidence type="ECO:0000313" key="4">
    <source>
        <dbReference type="EMBL" id="VFK06871.1"/>
    </source>
</evidence>
<evidence type="ECO:0000313" key="3">
    <source>
        <dbReference type="EMBL" id="VFK04966.1"/>
    </source>
</evidence>
<evidence type="ECO:0000256" key="1">
    <source>
        <dbReference type="SAM" id="MobiDB-lite"/>
    </source>
</evidence>
<evidence type="ECO:0000313" key="2">
    <source>
        <dbReference type="EMBL" id="VFK04730.1"/>
    </source>
</evidence>
<feature type="region of interest" description="Disordered" evidence="1">
    <location>
        <begin position="47"/>
        <end position="79"/>
    </location>
</feature>
<name>A0A450VJ01_9GAMM</name>
<feature type="region of interest" description="Disordered" evidence="1">
    <location>
        <begin position="1"/>
        <end position="21"/>
    </location>
</feature>
<feature type="compositionally biased region" description="Basic and acidic residues" evidence="1">
    <location>
        <begin position="56"/>
        <end position="72"/>
    </location>
</feature>
<accession>A0A450VJ01</accession>
<sequence>MNESAMKTSANDDRTTGAKPDRAWIERQKMELQAMRNEHEKRLDRFQTAIEGGDETDQRGTRDVERGGRGTECRISPRA</sequence>
<reference evidence="2" key="1">
    <citation type="submission" date="2019-02" db="EMBL/GenBank/DDBJ databases">
        <authorList>
            <person name="Gruber-Vodicka R. H."/>
            <person name="Seah K. B. B."/>
        </authorList>
    </citation>
    <scope>NUCLEOTIDE SEQUENCE</scope>
    <source>
        <strain evidence="4">BECK_SA2B12</strain>
        <strain evidence="3">BECK_SA2B15</strain>
        <strain evidence="2">BECK_SA2B20</strain>
    </source>
</reference>
<feature type="compositionally biased region" description="Basic and acidic residues" evidence="1">
    <location>
        <begin position="10"/>
        <end position="21"/>
    </location>
</feature>
<organism evidence="2">
    <name type="scientific">Candidatus Kentrum eta</name>
    <dbReference type="NCBI Taxonomy" id="2126337"/>
    <lineage>
        <taxon>Bacteria</taxon>
        <taxon>Pseudomonadati</taxon>
        <taxon>Pseudomonadota</taxon>
        <taxon>Gammaproteobacteria</taxon>
        <taxon>Candidatus Kentrum</taxon>
    </lineage>
</organism>
<dbReference type="EMBL" id="CAADFJ010000381">
    <property type="protein sequence ID" value="VFK06871.1"/>
    <property type="molecule type" value="Genomic_DNA"/>
</dbReference>
<proteinExistence type="predicted"/>
<dbReference type="EMBL" id="CAADFG010000485">
    <property type="protein sequence ID" value="VFK04966.1"/>
    <property type="molecule type" value="Genomic_DNA"/>
</dbReference>
<protein>
    <submittedName>
        <fullName evidence="2">Uncharacterized protein</fullName>
    </submittedName>
</protein>
<dbReference type="EMBL" id="CAADFI010000483">
    <property type="protein sequence ID" value="VFK04730.1"/>
    <property type="molecule type" value="Genomic_DNA"/>
</dbReference>
<gene>
    <name evidence="3" type="ORF">BECKH772A_GA0070896_104852</name>
    <name evidence="2" type="ORF">BECKH772B_GA0070898_104832</name>
    <name evidence="4" type="ORF">BECKH772C_GA0070978_103812</name>
</gene>